<evidence type="ECO:0008006" key="4">
    <source>
        <dbReference type="Google" id="ProtNLM"/>
    </source>
</evidence>
<organism evidence="2 3">
    <name type="scientific">Pseudoalteromonas maricaloris</name>
    <dbReference type="NCBI Taxonomy" id="184924"/>
    <lineage>
        <taxon>Bacteria</taxon>
        <taxon>Pseudomonadati</taxon>
        <taxon>Pseudomonadota</taxon>
        <taxon>Gammaproteobacteria</taxon>
        <taxon>Alteromonadales</taxon>
        <taxon>Pseudoalteromonadaceae</taxon>
        <taxon>Pseudoalteromonas</taxon>
    </lineage>
</organism>
<keyword evidence="1" id="KW-1133">Transmembrane helix</keyword>
<evidence type="ECO:0000313" key="2">
    <source>
        <dbReference type="EMBL" id="WOX27698.1"/>
    </source>
</evidence>
<keyword evidence="1" id="KW-0472">Membrane</keyword>
<gene>
    <name evidence="2" type="ORF">R5H13_13670</name>
</gene>
<name>A0ABZ0M8J1_9GAMM</name>
<feature type="transmembrane region" description="Helical" evidence="1">
    <location>
        <begin position="70"/>
        <end position="86"/>
    </location>
</feature>
<feature type="transmembrane region" description="Helical" evidence="1">
    <location>
        <begin position="47"/>
        <end position="64"/>
    </location>
</feature>
<keyword evidence="3" id="KW-1185">Reference proteome</keyword>
<accession>A0ABZ0M8J1</accession>
<evidence type="ECO:0000256" key="1">
    <source>
        <dbReference type="SAM" id="Phobius"/>
    </source>
</evidence>
<dbReference type="Proteomes" id="UP001304419">
    <property type="component" value="Chromosome 1"/>
</dbReference>
<proteinExistence type="predicted"/>
<protein>
    <recommendedName>
        <fullName evidence="4">YcxB-like protein domain-containing protein</fullName>
    </recommendedName>
</protein>
<dbReference type="RefSeq" id="WP_223193675.1">
    <property type="nucleotide sequence ID" value="NZ_CBCSDF010000004.1"/>
</dbReference>
<evidence type="ECO:0000313" key="3">
    <source>
        <dbReference type="Proteomes" id="UP001304419"/>
    </source>
</evidence>
<reference evidence="2 3" key="1">
    <citation type="submission" date="2023-10" db="EMBL/GenBank/DDBJ databases">
        <title>To unveil natural product biosynthetic capacity in Pseudoalteromonas.</title>
        <authorList>
            <person name="Wang J."/>
        </authorList>
    </citation>
    <scope>NUCLEOTIDE SEQUENCE [LARGE SCALE GENOMIC DNA]</scope>
    <source>
        <strain evidence="2 3">DSM 15914</strain>
    </source>
</reference>
<dbReference type="EMBL" id="CP137578">
    <property type="protein sequence ID" value="WOX27698.1"/>
    <property type="molecule type" value="Genomic_DNA"/>
</dbReference>
<dbReference type="GeneID" id="67502615"/>
<keyword evidence="1" id="KW-0812">Transmembrane</keyword>
<sequence>MPQRTSMPSLEQNENLSFQSQFKLDKAYYRECFEESEANGLAVKPKYGLLVLLITLGLFAIYGLQEHYVGNFLILLAVVECVAFYYRKAWWVIRQSYSRAAGNIVEVSISKIGINTKATHAEFSYPFDDLDKLVETNRGFLVFHQNKPSYISKSGLNEGAIAFLSEQSQK</sequence>